<dbReference type="STRING" id="633440.SAMN05421869_102635"/>
<dbReference type="OrthoDB" id="3404594at2"/>
<organism evidence="5 6">
    <name type="scientific">Nonomuraea jiangxiensis</name>
    <dbReference type="NCBI Taxonomy" id="633440"/>
    <lineage>
        <taxon>Bacteria</taxon>
        <taxon>Bacillati</taxon>
        <taxon>Actinomycetota</taxon>
        <taxon>Actinomycetes</taxon>
        <taxon>Streptosporangiales</taxon>
        <taxon>Streptosporangiaceae</taxon>
        <taxon>Nonomuraea</taxon>
    </lineage>
</organism>
<dbReference type="SUPFAM" id="SSF46689">
    <property type="entry name" value="Homeodomain-like"/>
    <property type="match status" value="1"/>
</dbReference>
<proteinExistence type="predicted"/>
<evidence type="ECO:0000313" key="6">
    <source>
        <dbReference type="Proteomes" id="UP000199202"/>
    </source>
</evidence>
<dbReference type="PANTHER" id="PTHR30055">
    <property type="entry name" value="HTH-TYPE TRANSCRIPTIONAL REGULATOR RUTR"/>
    <property type="match status" value="1"/>
</dbReference>
<dbReference type="EMBL" id="FNDJ01000002">
    <property type="protein sequence ID" value="SDH59653.1"/>
    <property type="molecule type" value="Genomic_DNA"/>
</dbReference>
<dbReference type="Proteomes" id="UP000199202">
    <property type="component" value="Unassembled WGS sequence"/>
</dbReference>
<dbReference type="InterPro" id="IPR009057">
    <property type="entry name" value="Homeodomain-like_sf"/>
</dbReference>
<feature type="domain" description="HTH tetR-type" evidence="4">
    <location>
        <begin position="10"/>
        <end position="70"/>
    </location>
</feature>
<evidence type="ECO:0000313" key="5">
    <source>
        <dbReference type="EMBL" id="SDH59653.1"/>
    </source>
</evidence>
<dbReference type="PANTHER" id="PTHR30055:SF219">
    <property type="entry name" value="TRANSCRIPTIONAL REGULATORY PROTEIN"/>
    <property type="match status" value="1"/>
</dbReference>
<name>A0A1G8DPK2_9ACTN</name>
<reference evidence="5 6" key="1">
    <citation type="submission" date="2016-10" db="EMBL/GenBank/DDBJ databases">
        <authorList>
            <person name="de Groot N.N."/>
        </authorList>
    </citation>
    <scope>NUCLEOTIDE SEQUENCE [LARGE SCALE GENOMIC DNA]</scope>
    <source>
        <strain evidence="5 6">CGMCC 4.6533</strain>
    </source>
</reference>
<dbReference type="PROSITE" id="PS50977">
    <property type="entry name" value="HTH_TETR_2"/>
    <property type="match status" value="1"/>
</dbReference>
<feature type="region of interest" description="Disordered" evidence="3">
    <location>
        <begin position="203"/>
        <end position="230"/>
    </location>
</feature>
<dbReference type="PRINTS" id="PR00455">
    <property type="entry name" value="HTHTETR"/>
</dbReference>
<dbReference type="Gene3D" id="1.10.357.10">
    <property type="entry name" value="Tetracycline Repressor, domain 2"/>
    <property type="match status" value="1"/>
</dbReference>
<dbReference type="GO" id="GO:0003700">
    <property type="term" value="F:DNA-binding transcription factor activity"/>
    <property type="evidence" value="ECO:0007669"/>
    <property type="project" value="TreeGrafter"/>
</dbReference>
<evidence type="ECO:0000259" key="4">
    <source>
        <dbReference type="PROSITE" id="PS50977"/>
    </source>
</evidence>
<feature type="DNA-binding region" description="H-T-H motif" evidence="2">
    <location>
        <begin position="33"/>
        <end position="52"/>
    </location>
</feature>
<sequence>MVACMDSPQDGGRERILRAAIKLFAALGYDSTTIQLIGEAAGVEPRTVGAHFPTKRELYLAVMREVNRLQATDVLAWADDLRTAPPEGKAAALRRLVDNYLDLCLRHPEIPMLWMHRWMADASDIGLDTVDVQPLTPYLIDGLATVTDPADADAQFTTYTIIWCVHGFVLSGVLDRAARRSGSDDPGTLGRFREHMYELLVRSTGLPRPATESTGQDTRGAGSRHPEPNP</sequence>
<evidence type="ECO:0000256" key="1">
    <source>
        <dbReference type="ARBA" id="ARBA00023125"/>
    </source>
</evidence>
<protein>
    <submittedName>
        <fullName evidence="5">DNA-binding transcriptional regulator, AcrR family</fullName>
    </submittedName>
</protein>
<dbReference type="AlphaFoldDB" id="A0A1G8DPK2"/>
<gene>
    <name evidence="5" type="ORF">SAMN05421869_102635</name>
</gene>
<accession>A0A1G8DPK2</accession>
<evidence type="ECO:0000256" key="3">
    <source>
        <dbReference type="SAM" id="MobiDB-lite"/>
    </source>
</evidence>
<dbReference type="GO" id="GO:0000976">
    <property type="term" value="F:transcription cis-regulatory region binding"/>
    <property type="evidence" value="ECO:0007669"/>
    <property type="project" value="TreeGrafter"/>
</dbReference>
<dbReference type="Pfam" id="PF00440">
    <property type="entry name" value="TetR_N"/>
    <property type="match status" value="1"/>
</dbReference>
<dbReference type="InterPro" id="IPR050109">
    <property type="entry name" value="HTH-type_TetR-like_transc_reg"/>
</dbReference>
<keyword evidence="6" id="KW-1185">Reference proteome</keyword>
<keyword evidence="1 2" id="KW-0238">DNA-binding</keyword>
<evidence type="ECO:0000256" key="2">
    <source>
        <dbReference type="PROSITE-ProRule" id="PRU00335"/>
    </source>
</evidence>
<dbReference type="InterPro" id="IPR001647">
    <property type="entry name" value="HTH_TetR"/>
</dbReference>